<dbReference type="Proteomes" id="UP000011867">
    <property type="component" value="Chromosome"/>
</dbReference>
<evidence type="ECO:0000256" key="2">
    <source>
        <dbReference type="ARBA" id="ARBA00022963"/>
    </source>
</evidence>
<dbReference type="GO" id="GO:0016042">
    <property type="term" value="P:lipid catabolic process"/>
    <property type="evidence" value="ECO:0007669"/>
    <property type="project" value="UniProtKB-KW"/>
</dbReference>
<dbReference type="Pfam" id="PF01734">
    <property type="entry name" value="Patatin"/>
    <property type="match status" value="1"/>
</dbReference>
<protein>
    <submittedName>
        <fullName evidence="5">Poly(3-hydroxybutyrate) depolymerase</fullName>
        <ecNumber evidence="5">3.1.1.75</ecNumber>
    </submittedName>
</protein>
<keyword evidence="6" id="KW-1185">Reference proteome</keyword>
<dbReference type="eggNOG" id="arCOG09020">
    <property type="taxonomic scope" value="Archaea"/>
</dbReference>
<keyword evidence="3" id="KW-0443">Lipid metabolism</keyword>
<keyword evidence="1 5" id="KW-0378">Hydrolase</keyword>
<dbReference type="GeneID" id="14650927"/>
<dbReference type="OrthoDB" id="371677at2157"/>
<dbReference type="STRING" id="268739.Nmlp_1826"/>
<dbReference type="PANTHER" id="PTHR14226:SF78">
    <property type="entry name" value="SLR0060 PROTEIN"/>
    <property type="match status" value="1"/>
</dbReference>
<dbReference type="AlphaFoldDB" id="M1XPT2"/>
<dbReference type="GO" id="GO:0050526">
    <property type="term" value="F:poly(3-hydroxybutyrate) depolymerase activity"/>
    <property type="evidence" value="ECO:0007669"/>
    <property type="project" value="UniProtKB-EC"/>
</dbReference>
<feature type="domain" description="PNPLA" evidence="4">
    <location>
        <begin position="11"/>
        <end position="208"/>
    </location>
</feature>
<dbReference type="InterPro" id="IPR002641">
    <property type="entry name" value="PNPLA_dom"/>
</dbReference>
<dbReference type="PROSITE" id="PS51635">
    <property type="entry name" value="PNPLA"/>
    <property type="match status" value="1"/>
</dbReference>
<dbReference type="InterPro" id="IPR016035">
    <property type="entry name" value="Acyl_Trfase/lysoPLipase"/>
</dbReference>
<evidence type="ECO:0000313" key="5">
    <source>
        <dbReference type="EMBL" id="CCQ36014.1"/>
    </source>
</evidence>
<accession>M1XPT2</accession>
<reference evidence="5 6" key="1">
    <citation type="journal article" date="2013" name="Genome Announc.">
        <title>Genome of the haloarchaeon Natronomonas moolapensis, a neutrophilic member of a previously haloalkaliphilic genus.</title>
        <authorList>
            <person name="Dyall-Smith M.L."/>
            <person name="Pfeiffer F."/>
            <person name="Oberwinkler T."/>
            <person name="Klee K."/>
            <person name="Rampp M."/>
            <person name="Palm P."/>
            <person name="Gross K."/>
            <person name="Schuster S.C."/>
            <person name="Oesterhelt D."/>
        </authorList>
    </citation>
    <scope>NUCLEOTIDE SEQUENCE [LARGE SCALE GENOMIC DNA]</scope>
    <source>
        <strain evidence="6">DSM 18674 / JCM 14361 / 8.8.11</strain>
    </source>
</reference>
<dbReference type="PANTHER" id="PTHR14226">
    <property type="entry name" value="NEUROPATHY TARGET ESTERASE/SWISS CHEESE D.MELANOGASTER"/>
    <property type="match status" value="1"/>
</dbReference>
<dbReference type="KEGG" id="nmo:Nmlp_1826"/>
<evidence type="ECO:0000313" key="6">
    <source>
        <dbReference type="Proteomes" id="UP000011867"/>
    </source>
</evidence>
<dbReference type="EMBL" id="HF582854">
    <property type="protein sequence ID" value="CCQ36014.1"/>
    <property type="molecule type" value="Genomic_DNA"/>
</dbReference>
<dbReference type="RefSeq" id="WP_015408841.1">
    <property type="nucleotide sequence ID" value="NC_020388.1"/>
</dbReference>
<dbReference type="Gene3D" id="3.40.1090.10">
    <property type="entry name" value="Cytosolic phospholipase A2 catalytic domain"/>
    <property type="match status" value="2"/>
</dbReference>
<sequence>MSDSSPTRVAIACQGGGSHTAFTAGVLKKLFREWDNGYELVGISGTSGGAFNALAAWYGLVTADETRAVELLDALWADLSASDPTDRFLNEFVVGLSRFGSTGAPAFEVSPYQIPGPELGKKEIRETLERHIDFEEVPGLCRTDAPELVVGTVNVNAGVFETFTNEAVTPEAVLASAAVPTMFEAVEINDHYHWDGLFSQNPPIDDLMTVGADRKPEELWVIQINPQKREGEPTSLEEIADRRNELSGNISLNQELGVIERVNEWVEEGHLPEDEFTKTEIRRIAMGEAYHCSTKVDRRPSFVDELMELGETRAAEFLSDRRS</sequence>
<dbReference type="EC" id="3.1.1.75" evidence="5"/>
<name>M1XPT2_NATM8</name>
<evidence type="ECO:0000259" key="4">
    <source>
        <dbReference type="PROSITE" id="PS51635"/>
    </source>
</evidence>
<dbReference type="HOGENOM" id="CLU_040292_1_0_2"/>
<evidence type="ECO:0000256" key="1">
    <source>
        <dbReference type="ARBA" id="ARBA00022801"/>
    </source>
</evidence>
<evidence type="ECO:0000256" key="3">
    <source>
        <dbReference type="ARBA" id="ARBA00023098"/>
    </source>
</evidence>
<proteinExistence type="predicted"/>
<dbReference type="SUPFAM" id="SSF52151">
    <property type="entry name" value="FabD/lysophospholipase-like"/>
    <property type="match status" value="1"/>
</dbReference>
<gene>
    <name evidence="5" type="ordered locus">Nmlp_1826</name>
</gene>
<organism evidence="5 6">
    <name type="scientific">Natronomonas moolapensis (strain DSM 18674 / CECT 7526 / JCM 14361 / 8.8.11)</name>
    <dbReference type="NCBI Taxonomy" id="268739"/>
    <lineage>
        <taxon>Archaea</taxon>
        <taxon>Methanobacteriati</taxon>
        <taxon>Methanobacteriota</taxon>
        <taxon>Stenosarchaea group</taxon>
        <taxon>Halobacteria</taxon>
        <taxon>Halobacteriales</taxon>
        <taxon>Natronomonadaceae</taxon>
        <taxon>Natronomonas</taxon>
    </lineage>
</organism>
<keyword evidence="2" id="KW-0442">Lipid degradation</keyword>
<dbReference type="InterPro" id="IPR050301">
    <property type="entry name" value="NTE"/>
</dbReference>